<evidence type="ECO:0000259" key="15">
    <source>
        <dbReference type="PROSITE" id="PS50059"/>
    </source>
</evidence>
<dbReference type="Pfam" id="PF05698">
    <property type="entry name" value="Trigger_C"/>
    <property type="match status" value="1"/>
</dbReference>
<evidence type="ECO:0000256" key="1">
    <source>
        <dbReference type="ARBA" id="ARBA00000971"/>
    </source>
</evidence>
<protein>
    <recommendedName>
        <fullName evidence="4 12">Trigger factor</fullName>
        <shortName evidence="12">TF</shortName>
        <ecNumber evidence="3 12">5.2.1.8</ecNumber>
    </recommendedName>
    <alternativeName>
        <fullName evidence="11 12">PPIase</fullName>
    </alternativeName>
</protein>
<keyword evidence="6 12" id="KW-0697">Rotamase</keyword>
<accession>A0AA37IY24</accession>
<evidence type="ECO:0000256" key="7">
    <source>
        <dbReference type="ARBA" id="ARBA00023186"/>
    </source>
</evidence>
<evidence type="ECO:0000256" key="8">
    <source>
        <dbReference type="ARBA" id="ARBA00023235"/>
    </source>
</evidence>
<dbReference type="GO" id="GO:0015031">
    <property type="term" value="P:protein transport"/>
    <property type="evidence" value="ECO:0007669"/>
    <property type="project" value="UniProtKB-UniRule"/>
</dbReference>
<proteinExistence type="inferred from homology"/>
<dbReference type="NCBIfam" id="TIGR00115">
    <property type="entry name" value="tig"/>
    <property type="match status" value="1"/>
</dbReference>
<dbReference type="PIRSF" id="PIRSF003095">
    <property type="entry name" value="Trigger_factor"/>
    <property type="match status" value="1"/>
</dbReference>
<dbReference type="EC" id="5.2.1.8" evidence="3 12"/>
<feature type="domain" description="PPIase FKBP-type" evidence="15">
    <location>
        <begin position="163"/>
        <end position="248"/>
    </location>
</feature>
<evidence type="ECO:0000313" key="16">
    <source>
        <dbReference type="EMBL" id="GJN64069.1"/>
    </source>
</evidence>
<gene>
    <name evidence="16" type="primary">tig_1</name>
    <name evidence="12" type="synonym">tig</name>
    <name evidence="16" type="ORF">JCM17207_06940</name>
</gene>
<evidence type="ECO:0000256" key="3">
    <source>
        <dbReference type="ARBA" id="ARBA00013194"/>
    </source>
</evidence>
<keyword evidence="5 12" id="KW-0132">Cell division</keyword>
<dbReference type="InterPro" id="IPR008880">
    <property type="entry name" value="Trigger_fac_C"/>
</dbReference>
<comment type="domain">
    <text evidence="12">Consists of 3 domains; the N-terminus binds the ribosome, the middle domain has PPIase activity, while the C-terminus has intrinsic chaperone activity on its own.</text>
</comment>
<evidence type="ECO:0000256" key="11">
    <source>
        <dbReference type="ARBA" id="ARBA00029986"/>
    </source>
</evidence>
<dbReference type="InterPro" id="IPR036611">
    <property type="entry name" value="Trigger_fac_ribosome-bd_sf"/>
</dbReference>
<dbReference type="Gene3D" id="3.10.50.40">
    <property type="match status" value="1"/>
</dbReference>
<sequence>MNLIKCEKLEKSMAELQFSIDAAAFKAEVEKVFKTEGKKYTVQGFRKGKAPRSLIEKMYGADVFTYDAINNLFPAEYEAAVAAAAIEAVGRPEVTVESASEQDGVVLTVKVAVKPEVKIGAYTGLNVEKTVHTVEESTVEAELKRVQERAAREMTREGAAENGDIVDIDFEGFQDGVAFEGGKAEHYQLTLGSGSFIPGFEDQIVGHSAGEEFDVNVTFPAEYQAEQLAGKPAVFKIKLHEVKYKELPALDDELAKDCSEYDTLEEFKESIRKSNQEQLDKQDDLAVENALVDQVVEGMEAEIPQAMYDTRMDEMVNDFAFRVEQQGLSLDNYLKYMGQTMEQFRASFMPQAEKQVKIRLALEAVAQAENIIASDEDVDAEIKRIADQYKMEESKVRELVNLDDLKKDLAINKAIDFIKSHANVVEKAAQADAPAAE</sequence>
<dbReference type="GO" id="GO:0005737">
    <property type="term" value="C:cytoplasm"/>
    <property type="evidence" value="ECO:0007669"/>
    <property type="project" value="UniProtKB-SubCell"/>
</dbReference>
<organism evidence="16 17">
    <name type="scientific">Faecalibacterium gallinarum</name>
    <dbReference type="NCBI Taxonomy" id="2903556"/>
    <lineage>
        <taxon>Bacteria</taxon>
        <taxon>Bacillati</taxon>
        <taxon>Bacillota</taxon>
        <taxon>Clostridia</taxon>
        <taxon>Eubacteriales</taxon>
        <taxon>Oscillospiraceae</taxon>
        <taxon>Faecalibacterium</taxon>
    </lineage>
</organism>
<dbReference type="SUPFAM" id="SSF54534">
    <property type="entry name" value="FKBP-like"/>
    <property type="match status" value="1"/>
</dbReference>
<reference evidence="16" key="1">
    <citation type="journal article" date="2022" name="Int. J. Syst. Evol. Microbiol.">
        <title>Genome-based, phenotypic and chemotaxonomic classification of Faecalibacterium strains: proposal of three novel species Faecalibacterium duncaniae sp. nov., Faecalibacterium hattorii sp. nov. and Faecalibacterium gallinarum sp. nov. .</title>
        <authorList>
            <person name="Sakamoto M."/>
            <person name="Sakurai N."/>
            <person name="Tanno H."/>
            <person name="Iino T."/>
            <person name="Ohkuma M."/>
            <person name="Endo A."/>
        </authorList>
    </citation>
    <scope>NUCLEOTIDE SEQUENCE</scope>
    <source>
        <strain evidence="16">JCM 17207</strain>
    </source>
</reference>
<keyword evidence="9 12" id="KW-0131">Cell cycle</keyword>
<dbReference type="Gene3D" id="1.10.3120.10">
    <property type="entry name" value="Trigger factor, C-terminal domain"/>
    <property type="match status" value="1"/>
</dbReference>
<comment type="subcellular location">
    <subcellularLocation>
        <location evidence="12">Cytoplasm</location>
    </subcellularLocation>
    <text evidence="12">About half TF is bound to the ribosome near the polypeptide exit tunnel while the other half is free in the cytoplasm.</text>
</comment>
<dbReference type="Gene3D" id="3.30.70.1050">
    <property type="entry name" value="Trigger factor ribosome-binding domain"/>
    <property type="match status" value="1"/>
</dbReference>
<evidence type="ECO:0000256" key="12">
    <source>
        <dbReference type="HAMAP-Rule" id="MF_00303"/>
    </source>
</evidence>
<evidence type="ECO:0000256" key="10">
    <source>
        <dbReference type="ARBA" id="ARBA00024849"/>
    </source>
</evidence>
<evidence type="ECO:0000256" key="4">
    <source>
        <dbReference type="ARBA" id="ARBA00016902"/>
    </source>
</evidence>
<evidence type="ECO:0000256" key="13">
    <source>
        <dbReference type="PROSITE-ProRule" id="PRU00277"/>
    </source>
</evidence>
<evidence type="ECO:0000256" key="14">
    <source>
        <dbReference type="RuleBase" id="RU003914"/>
    </source>
</evidence>
<comment type="catalytic activity">
    <reaction evidence="1 12 13">
        <text>[protein]-peptidylproline (omega=180) = [protein]-peptidylproline (omega=0)</text>
        <dbReference type="Rhea" id="RHEA:16237"/>
        <dbReference type="Rhea" id="RHEA-COMP:10747"/>
        <dbReference type="Rhea" id="RHEA-COMP:10748"/>
        <dbReference type="ChEBI" id="CHEBI:83833"/>
        <dbReference type="ChEBI" id="CHEBI:83834"/>
        <dbReference type="EC" id="5.2.1.8"/>
    </reaction>
</comment>
<keyword evidence="7 12" id="KW-0143">Chaperone</keyword>
<keyword evidence="12" id="KW-0963">Cytoplasm</keyword>
<dbReference type="GO" id="GO:0044183">
    <property type="term" value="F:protein folding chaperone"/>
    <property type="evidence" value="ECO:0007669"/>
    <property type="project" value="TreeGrafter"/>
</dbReference>
<evidence type="ECO:0000256" key="2">
    <source>
        <dbReference type="ARBA" id="ARBA00005464"/>
    </source>
</evidence>
<dbReference type="GO" id="GO:0051301">
    <property type="term" value="P:cell division"/>
    <property type="evidence" value="ECO:0007669"/>
    <property type="project" value="UniProtKB-KW"/>
</dbReference>
<dbReference type="InterPro" id="IPR037041">
    <property type="entry name" value="Trigger_fac_C_sf"/>
</dbReference>
<keyword evidence="17" id="KW-1185">Reference proteome</keyword>
<dbReference type="GO" id="GO:0043022">
    <property type="term" value="F:ribosome binding"/>
    <property type="evidence" value="ECO:0007669"/>
    <property type="project" value="TreeGrafter"/>
</dbReference>
<dbReference type="RefSeq" id="WP_238316305.1">
    <property type="nucleotide sequence ID" value="NZ_BQKV01000026.1"/>
</dbReference>
<dbReference type="InterPro" id="IPR008881">
    <property type="entry name" value="Trigger_fac_ribosome-bd_bac"/>
</dbReference>
<evidence type="ECO:0000313" key="17">
    <source>
        <dbReference type="Proteomes" id="UP001055185"/>
    </source>
</evidence>
<dbReference type="InterPro" id="IPR005215">
    <property type="entry name" value="Trig_fac"/>
</dbReference>
<dbReference type="PROSITE" id="PS50059">
    <property type="entry name" value="FKBP_PPIASE"/>
    <property type="match status" value="1"/>
</dbReference>
<dbReference type="GO" id="GO:0003755">
    <property type="term" value="F:peptidyl-prolyl cis-trans isomerase activity"/>
    <property type="evidence" value="ECO:0007669"/>
    <property type="project" value="UniProtKB-UniRule"/>
</dbReference>
<dbReference type="HAMAP" id="MF_00303">
    <property type="entry name" value="Trigger_factor_Tig"/>
    <property type="match status" value="1"/>
</dbReference>
<comment type="similarity">
    <text evidence="2 12 14">Belongs to the FKBP-type PPIase family. Tig subfamily.</text>
</comment>
<comment type="caution">
    <text evidence="16">The sequence shown here is derived from an EMBL/GenBank/DDBJ whole genome shotgun (WGS) entry which is preliminary data.</text>
</comment>
<keyword evidence="8 12" id="KW-0413">Isomerase</keyword>
<dbReference type="FunFam" id="3.10.50.40:FF:000001">
    <property type="entry name" value="Trigger factor"/>
    <property type="match status" value="1"/>
</dbReference>
<dbReference type="GO" id="GO:0043335">
    <property type="term" value="P:protein unfolding"/>
    <property type="evidence" value="ECO:0007669"/>
    <property type="project" value="TreeGrafter"/>
</dbReference>
<dbReference type="GO" id="GO:0051083">
    <property type="term" value="P:'de novo' cotranslational protein folding"/>
    <property type="evidence" value="ECO:0007669"/>
    <property type="project" value="TreeGrafter"/>
</dbReference>
<evidence type="ECO:0000256" key="6">
    <source>
        <dbReference type="ARBA" id="ARBA00023110"/>
    </source>
</evidence>
<dbReference type="Pfam" id="PF05697">
    <property type="entry name" value="Trigger_N"/>
    <property type="match status" value="1"/>
</dbReference>
<dbReference type="Pfam" id="PF00254">
    <property type="entry name" value="FKBP_C"/>
    <property type="match status" value="1"/>
</dbReference>
<comment type="function">
    <text evidence="10 12">Involved in protein export. Acts as a chaperone by maintaining the newly synthesized protein in an open conformation. Functions as a peptidyl-prolyl cis-trans isomerase.</text>
</comment>
<dbReference type="PANTHER" id="PTHR30560">
    <property type="entry name" value="TRIGGER FACTOR CHAPERONE AND PEPTIDYL-PROLYL CIS/TRANS ISOMERASE"/>
    <property type="match status" value="1"/>
</dbReference>
<dbReference type="Proteomes" id="UP001055185">
    <property type="component" value="Unassembled WGS sequence"/>
</dbReference>
<dbReference type="InterPro" id="IPR027304">
    <property type="entry name" value="Trigger_fact/SurA_dom_sf"/>
</dbReference>
<dbReference type="PANTHER" id="PTHR30560:SF3">
    <property type="entry name" value="TRIGGER FACTOR-LIKE PROTEIN TIG, CHLOROPLASTIC"/>
    <property type="match status" value="1"/>
</dbReference>
<name>A0AA37IY24_9FIRM</name>
<dbReference type="SUPFAM" id="SSF102735">
    <property type="entry name" value="Trigger factor ribosome-binding domain"/>
    <property type="match status" value="1"/>
</dbReference>
<dbReference type="AlphaFoldDB" id="A0AA37IY24"/>
<dbReference type="EMBL" id="BQKV01000026">
    <property type="protein sequence ID" value="GJN64069.1"/>
    <property type="molecule type" value="Genomic_DNA"/>
</dbReference>
<dbReference type="SUPFAM" id="SSF109998">
    <property type="entry name" value="Triger factor/SurA peptide-binding domain-like"/>
    <property type="match status" value="1"/>
</dbReference>
<dbReference type="InterPro" id="IPR046357">
    <property type="entry name" value="PPIase_dom_sf"/>
</dbReference>
<evidence type="ECO:0000256" key="5">
    <source>
        <dbReference type="ARBA" id="ARBA00022618"/>
    </source>
</evidence>
<evidence type="ECO:0000256" key="9">
    <source>
        <dbReference type="ARBA" id="ARBA00023306"/>
    </source>
</evidence>
<dbReference type="InterPro" id="IPR001179">
    <property type="entry name" value="PPIase_FKBP_dom"/>
</dbReference>